<comment type="similarity">
    <text evidence="4">Belongs to the NDUFAF3 family.</text>
</comment>
<dbReference type="PANTHER" id="PTHR21192">
    <property type="entry name" value="NUCLEAR PROTEIN E3-3"/>
    <property type="match status" value="1"/>
</dbReference>
<reference evidence="5 6" key="1">
    <citation type="submission" date="2013-11" db="EMBL/GenBank/DDBJ databases">
        <title>Draft genome of the bovine lungworm Dictyocaulus viviparus.</title>
        <authorList>
            <person name="Mitreva M."/>
        </authorList>
    </citation>
    <scope>NUCLEOTIDE SEQUENCE [LARGE SCALE GENOMIC DNA]</scope>
    <source>
        <strain evidence="5 6">HannoverDv2000</strain>
    </source>
</reference>
<reference evidence="6" key="2">
    <citation type="journal article" date="2016" name="Sci. Rep.">
        <title>Dictyocaulus viviparus genome, variome and transcriptome elucidate lungworm biology and support future intervention.</title>
        <authorList>
            <person name="McNulty S.N."/>
            <person name="Strube C."/>
            <person name="Rosa B.A."/>
            <person name="Martin J.C."/>
            <person name="Tyagi R."/>
            <person name="Choi Y.J."/>
            <person name="Wang Q."/>
            <person name="Hallsworth Pepin K."/>
            <person name="Zhang X."/>
            <person name="Ozersky P."/>
            <person name="Wilson R.K."/>
            <person name="Sternberg P.W."/>
            <person name="Gasser R.B."/>
            <person name="Mitreva M."/>
        </authorList>
    </citation>
    <scope>NUCLEOTIDE SEQUENCE [LARGE SCALE GENOMIC DNA]</scope>
    <source>
        <strain evidence="6">HannoverDv2000</strain>
    </source>
</reference>
<dbReference type="EMBL" id="KN716168">
    <property type="protein sequence ID" value="KJH52234.1"/>
    <property type="molecule type" value="Genomic_DNA"/>
</dbReference>
<keyword evidence="3" id="KW-0496">Mitochondrion</keyword>
<dbReference type="STRING" id="29172.A0A0D8Y8E1"/>
<sequence length="277" mass="31321">MKSPWYLIDSVVNQVRFSGIWQKQYVIQSQRLLSDDGSRKHDAFLDGFHITPLNDTDMPQRSRMSFLSTEMTEAKQIGVRGLSCYGFRMIDGSFLYGPVALFPRTALSWRVNSPSDITPQSLSLFTMLEPKIDILVIGVGDRKNIDKVRAKIATFLKEHAIGLEIADTEDAISIFNFLNAEGRYVAAGLYPPDDMVVTDAEYGIAMNFLKPWDSLEENPLLIGLNDSIIQEEDVIGKIWNKCEVSKVLPDKCLAPTEKREEWHKLSGAQQKNSKDKE</sequence>
<protein>
    <recommendedName>
        <fullName evidence="2">NADH dehydrogenase [ubiquinone] 1 alpha subcomplex assembly factor 3</fullName>
    </recommendedName>
</protein>
<evidence type="ECO:0000256" key="2">
    <source>
        <dbReference type="ARBA" id="ARBA00021776"/>
    </source>
</evidence>
<dbReference type="GO" id="GO:0032981">
    <property type="term" value="P:mitochondrial respiratory chain complex I assembly"/>
    <property type="evidence" value="ECO:0007669"/>
    <property type="project" value="InterPro"/>
</dbReference>
<dbReference type="InterPro" id="IPR036748">
    <property type="entry name" value="MTH938-like_sf"/>
</dbReference>
<dbReference type="Gene3D" id="3.40.1230.10">
    <property type="entry name" value="MTH938-like"/>
    <property type="match status" value="1"/>
</dbReference>
<dbReference type="PANTHER" id="PTHR21192:SF2">
    <property type="entry name" value="NADH DEHYDROGENASE [UBIQUINONE] 1 ALPHA SUBCOMPLEX ASSEMBLY FACTOR 3"/>
    <property type="match status" value="1"/>
</dbReference>
<evidence type="ECO:0000256" key="1">
    <source>
        <dbReference type="ARBA" id="ARBA00004173"/>
    </source>
</evidence>
<name>A0A0D8Y8E1_DICVI</name>
<keyword evidence="6" id="KW-1185">Reference proteome</keyword>
<proteinExistence type="inferred from homology"/>
<dbReference type="CDD" id="cd05125">
    <property type="entry name" value="Mth938_2P1-like"/>
    <property type="match status" value="1"/>
</dbReference>
<dbReference type="GO" id="GO:0005743">
    <property type="term" value="C:mitochondrial inner membrane"/>
    <property type="evidence" value="ECO:0007669"/>
    <property type="project" value="TreeGrafter"/>
</dbReference>
<accession>A0A0D8Y8E1</accession>
<organism evidence="5 6">
    <name type="scientific">Dictyocaulus viviparus</name>
    <name type="common">Bovine lungworm</name>
    <dbReference type="NCBI Taxonomy" id="29172"/>
    <lineage>
        <taxon>Eukaryota</taxon>
        <taxon>Metazoa</taxon>
        <taxon>Ecdysozoa</taxon>
        <taxon>Nematoda</taxon>
        <taxon>Chromadorea</taxon>
        <taxon>Rhabditida</taxon>
        <taxon>Rhabditina</taxon>
        <taxon>Rhabditomorpha</taxon>
        <taxon>Strongyloidea</taxon>
        <taxon>Metastrongylidae</taxon>
        <taxon>Dictyocaulus</taxon>
    </lineage>
</organism>
<evidence type="ECO:0000256" key="3">
    <source>
        <dbReference type="ARBA" id="ARBA00023128"/>
    </source>
</evidence>
<dbReference type="InterPro" id="IPR034095">
    <property type="entry name" value="NDUF3"/>
</dbReference>
<evidence type="ECO:0000313" key="5">
    <source>
        <dbReference type="EMBL" id="KJH52234.1"/>
    </source>
</evidence>
<dbReference type="Proteomes" id="UP000053766">
    <property type="component" value="Unassembled WGS sequence"/>
</dbReference>
<dbReference type="InterPro" id="IPR007523">
    <property type="entry name" value="NDUFAF3/AAMDC"/>
</dbReference>
<dbReference type="SUPFAM" id="SSF64076">
    <property type="entry name" value="MTH938-like"/>
    <property type="match status" value="1"/>
</dbReference>
<dbReference type="AlphaFoldDB" id="A0A0D8Y8E1"/>
<evidence type="ECO:0000313" key="6">
    <source>
        <dbReference type="Proteomes" id="UP000053766"/>
    </source>
</evidence>
<comment type="subcellular location">
    <subcellularLocation>
        <location evidence="1">Mitochondrion</location>
    </subcellularLocation>
</comment>
<dbReference type="OrthoDB" id="20681at2759"/>
<gene>
    <name evidence="5" type="ORF">DICVIV_01562</name>
</gene>
<evidence type="ECO:0000256" key="4">
    <source>
        <dbReference type="ARBA" id="ARBA00049984"/>
    </source>
</evidence>
<dbReference type="Pfam" id="PF04430">
    <property type="entry name" value="DUF498"/>
    <property type="match status" value="1"/>
</dbReference>